<dbReference type="GO" id="GO:0046872">
    <property type="term" value="F:metal ion binding"/>
    <property type="evidence" value="ECO:0007669"/>
    <property type="project" value="UniProtKB-KW"/>
</dbReference>
<keyword evidence="7 12" id="KW-0735">Signal-anchor</keyword>
<dbReference type="HAMAP" id="MF_01959">
    <property type="entry name" value="CcmE"/>
    <property type="match status" value="1"/>
</dbReference>
<evidence type="ECO:0000256" key="12">
    <source>
        <dbReference type="HAMAP-Rule" id="MF_01959"/>
    </source>
</evidence>
<dbReference type="PANTHER" id="PTHR34128">
    <property type="entry name" value="CYTOCHROME C-TYPE BIOGENESIS PROTEIN CCME HOMOLOG, MITOCHONDRIAL"/>
    <property type="match status" value="1"/>
</dbReference>
<accession>A0A5C6VDH7</accession>
<dbReference type="EMBL" id="VOQS01000005">
    <property type="protein sequence ID" value="TXC81108.1"/>
    <property type="molecule type" value="Genomic_DNA"/>
</dbReference>
<evidence type="ECO:0000256" key="7">
    <source>
        <dbReference type="ARBA" id="ARBA00022968"/>
    </source>
</evidence>
<comment type="subcellular location">
    <subcellularLocation>
        <location evidence="1">Cell inner membrane</location>
    </subcellularLocation>
    <subcellularLocation>
        <location evidence="12">Cell membrane</location>
        <topology evidence="12">Single-pass type II membrane protein</topology>
    </subcellularLocation>
</comment>
<proteinExistence type="inferred from homology"/>
<evidence type="ECO:0000313" key="15">
    <source>
        <dbReference type="EMBL" id="TXC81108.1"/>
    </source>
</evidence>
<keyword evidence="6 12" id="KW-0201">Cytochrome c-type biogenesis</keyword>
<dbReference type="Gene3D" id="2.40.50.140">
    <property type="entry name" value="Nucleic acid-binding proteins"/>
    <property type="match status" value="1"/>
</dbReference>
<dbReference type="GO" id="GO:0017003">
    <property type="term" value="P:protein-heme linkage"/>
    <property type="evidence" value="ECO:0007669"/>
    <property type="project" value="UniProtKB-UniRule"/>
</dbReference>
<dbReference type="GO" id="GO:0017004">
    <property type="term" value="P:cytochrome complex assembly"/>
    <property type="evidence" value="ECO:0007669"/>
    <property type="project" value="UniProtKB-KW"/>
</dbReference>
<dbReference type="GO" id="GO:0020037">
    <property type="term" value="F:heme binding"/>
    <property type="evidence" value="ECO:0007669"/>
    <property type="project" value="InterPro"/>
</dbReference>
<keyword evidence="10 12" id="KW-0472">Membrane</keyword>
<dbReference type="FunFam" id="2.40.50.140:FF:000104">
    <property type="entry name" value="Cytochrome c-type biogenesis protein CcmE"/>
    <property type="match status" value="1"/>
</dbReference>
<keyword evidence="2 12" id="KW-1003">Cell membrane</keyword>
<evidence type="ECO:0000313" key="16">
    <source>
        <dbReference type="Proteomes" id="UP000321776"/>
    </source>
</evidence>
<dbReference type="NCBIfam" id="NF009727">
    <property type="entry name" value="PRK13254.1-1"/>
    <property type="match status" value="1"/>
</dbReference>
<feature type="chain" id="PRO_5022860207" description="Cytochrome c-type biogenesis protein CcmE" evidence="14">
    <location>
        <begin position="29"/>
        <end position="155"/>
    </location>
</feature>
<dbReference type="Pfam" id="PF03100">
    <property type="entry name" value="CcmE"/>
    <property type="match status" value="1"/>
</dbReference>
<evidence type="ECO:0000256" key="5">
    <source>
        <dbReference type="ARBA" id="ARBA00022723"/>
    </source>
</evidence>
<reference evidence="15 16" key="1">
    <citation type="journal article" date="2018" name="Int. J. Syst. Evol. Microbiol.">
        <title>Paraburkholderia azotifigens sp. nov., a nitrogen-fixing bacterium isolated from paddy soil.</title>
        <authorList>
            <person name="Choi G.M."/>
            <person name="Im W.T."/>
        </authorList>
    </citation>
    <scope>NUCLEOTIDE SEQUENCE [LARGE SCALE GENOMIC DNA]</scope>
    <source>
        <strain evidence="15 16">NF 2-5-3</strain>
    </source>
</reference>
<feature type="signal peptide" evidence="14">
    <location>
        <begin position="1"/>
        <end position="28"/>
    </location>
</feature>
<dbReference type="SUPFAM" id="SSF82093">
    <property type="entry name" value="Heme chaperone CcmE"/>
    <property type="match status" value="1"/>
</dbReference>
<keyword evidence="8 12" id="KW-1133">Transmembrane helix</keyword>
<dbReference type="PANTHER" id="PTHR34128:SF2">
    <property type="entry name" value="CYTOCHROME C-TYPE BIOGENESIS PROTEIN CCME HOMOLOG, MITOCHONDRIAL"/>
    <property type="match status" value="1"/>
</dbReference>
<evidence type="ECO:0000256" key="13">
    <source>
        <dbReference type="PIRSR" id="PIRSR604329-50"/>
    </source>
</evidence>
<evidence type="ECO:0000256" key="8">
    <source>
        <dbReference type="ARBA" id="ARBA00022989"/>
    </source>
</evidence>
<keyword evidence="5 12" id="KW-0479">Metal-binding</keyword>
<keyword evidence="14" id="KW-0732">Signal</keyword>
<evidence type="ECO:0000256" key="3">
    <source>
        <dbReference type="ARBA" id="ARBA00022617"/>
    </source>
</evidence>
<protein>
    <recommendedName>
        <fullName evidence="12">Cytochrome c-type biogenesis protein CcmE</fullName>
    </recommendedName>
    <alternativeName>
        <fullName evidence="12">Cytochrome c maturation protein E</fullName>
    </alternativeName>
    <alternativeName>
        <fullName evidence="12">Heme chaperone CcmE</fullName>
    </alternativeName>
</protein>
<keyword evidence="3 12" id="KW-0349">Heme</keyword>
<evidence type="ECO:0000256" key="10">
    <source>
        <dbReference type="ARBA" id="ARBA00023136"/>
    </source>
</evidence>
<organism evidence="15 16">
    <name type="scientific">Paraburkholderia azotifigens</name>
    <dbReference type="NCBI Taxonomy" id="2057004"/>
    <lineage>
        <taxon>Bacteria</taxon>
        <taxon>Pseudomonadati</taxon>
        <taxon>Pseudomonadota</taxon>
        <taxon>Betaproteobacteria</taxon>
        <taxon>Burkholderiales</taxon>
        <taxon>Burkholderiaceae</taxon>
        <taxon>Paraburkholderia</taxon>
    </lineage>
</organism>
<comment type="similarity">
    <text evidence="12">Belongs to the CcmE/CycJ family.</text>
</comment>
<feature type="topological domain" description="Extracellular" evidence="12">
    <location>
        <begin position="30"/>
        <end position="155"/>
    </location>
</feature>
<evidence type="ECO:0000256" key="14">
    <source>
        <dbReference type="SAM" id="SignalP"/>
    </source>
</evidence>
<evidence type="ECO:0000256" key="1">
    <source>
        <dbReference type="ARBA" id="ARBA00004533"/>
    </source>
</evidence>
<name>A0A5C6VDH7_9BURK</name>
<dbReference type="Proteomes" id="UP000321776">
    <property type="component" value="Unassembled WGS sequence"/>
</dbReference>
<keyword evidence="4 12" id="KW-0812">Transmembrane</keyword>
<dbReference type="InterPro" id="IPR004329">
    <property type="entry name" value="CcmE"/>
</dbReference>
<feature type="binding site" description="axial binding residue" evidence="12 13">
    <location>
        <position position="128"/>
    </location>
    <ligand>
        <name>heme</name>
        <dbReference type="ChEBI" id="CHEBI:30413"/>
    </ligand>
    <ligandPart>
        <name>Fe</name>
        <dbReference type="ChEBI" id="CHEBI:18248"/>
    </ligandPart>
</feature>
<evidence type="ECO:0000256" key="9">
    <source>
        <dbReference type="ARBA" id="ARBA00023004"/>
    </source>
</evidence>
<evidence type="ECO:0000256" key="4">
    <source>
        <dbReference type="ARBA" id="ARBA00022692"/>
    </source>
</evidence>
<keyword evidence="9 12" id="KW-0408">Iron</keyword>
<dbReference type="NCBIfam" id="NF009729">
    <property type="entry name" value="PRK13254.1-3"/>
    <property type="match status" value="1"/>
</dbReference>
<comment type="caution">
    <text evidence="15">The sequence shown here is derived from an EMBL/GenBank/DDBJ whole genome shotgun (WGS) entry which is preliminary data.</text>
</comment>
<evidence type="ECO:0000256" key="6">
    <source>
        <dbReference type="ARBA" id="ARBA00022748"/>
    </source>
</evidence>
<evidence type="ECO:0000256" key="11">
    <source>
        <dbReference type="ARBA" id="ARBA00056663"/>
    </source>
</evidence>
<evidence type="ECO:0000256" key="2">
    <source>
        <dbReference type="ARBA" id="ARBA00022475"/>
    </source>
</evidence>
<feature type="topological domain" description="Cytoplasmic" evidence="12">
    <location>
        <begin position="1"/>
        <end position="8"/>
    </location>
</feature>
<dbReference type="InterPro" id="IPR036127">
    <property type="entry name" value="CcmE-like_sf"/>
</dbReference>
<feature type="binding site" description="covalent" evidence="12 13">
    <location>
        <position position="124"/>
    </location>
    <ligand>
        <name>heme</name>
        <dbReference type="ChEBI" id="CHEBI:30413"/>
    </ligand>
</feature>
<gene>
    <name evidence="12 15" type="primary">ccmE</name>
    <name evidence="12" type="synonym">cycJ</name>
    <name evidence="15" type="ORF">FRZ40_43830</name>
</gene>
<comment type="function">
    <text evidence="11 12">Heme chaperone required for the biogenesis of c-type cytochromes. Transiently binds heme delivered by CcmC and transfers the heme to apo-cytochromes in a process facilitated by CcmF and CcmH.</text>
</comment>
<dbReference type="NCBIfam" id="NF009731">
    <property type="entry name" value="PRK13254.1-5"/>
    <property type="match status" value="1"/>
</dbReference>
<dbReference type="RefSeq" id="WP_147238445.1">
    <property type="nucleotide sequence ID" value="NZ_VOQS01000005.1"/>
</dbReference>
<dbReference type="InterPro" id="IPR012340">
    <property type="entry name" value="NA-bd_OB-fold"/>
</dbReference>
<dbReference type="GO" id="GO:0005886">
    <property type="term" value="C:plasma membrane"/>
    <property type="evidence" value="ECO:0007669"/>
    <property type="project" value="UniProtKB-SubCell"/>
</dbReference>
<dbReference type="AlphaFoldDB" id="A0A5C6VDH7"/>
<sequence>MTPARKKRLYWMLALLCGASAAAALAMAALRQNINLFYTPTQIVAGEAPRGTRIRAGGLVEPGSLQRTPGSLALRFVVTDGESSVLVRYEGIVPDLFREGQGIVATGHIEPDGALHADEVLAKHDEKYMPPEAMGALKKFGARGQLGRGKQESYR</sequence>